<name>A0AA88Y953_PINIB</name>
<dbReference type="PANTHER" id="PTHR46060:SF1">
    <property type="entry name" value="MARINER MOS1 TRANSPOSASE-LIKE PROTEIN"/>
    <property type="match status" value="1"/>
</dbReference>
<proteinExistence type="predicted"/>
<organism evidence="5 6">
    <name type="scientific">Pinctada imbricata</name>
    <name type="common">Atlantic pearl-oyster</name>
    <name type="synonym">Pinctada martensii</name>
    <dbReference type="NCBI Taxonomy" id="66713"/>
    <lineage>
        <taxon>Eukaryota</taxon>
        <taxon>Metazoa</taxon>
        <taxon>Spiralia</taxon>
        <taxon>Lophotrochozoa</taxon>
        <taxon>Mollusca</taxon>
        <taxon>Bivalvia</taxon>
        <taxon>Autobranchia</taxon>
        <taxon>Pteriomorphia</taxon>
        <taxon>Pterioida</taxon>
        <taxon>Pterioidea</taxon>
        <taxon>Pteriidae</taxon>
        <taxon>Pinctada</taxon>
    </lineage>
</organism>
<gene>
    <name evidence="5" type="ORF">FSP39_004374</name>
</gene>
<evidence type="ECO:0000256" key="3">
    <source>
        <dbReference type="ARBA" id="ARBA00022989"/>
    </source>
</evidence>
<comment type="caution">
    <text evidence="5">The sequence shown here is derived from an EMBL/GenBank/DDBJ whole genome shotgun (WGS) entry which is preliminary data.</text>
</comment>
<keyword evidence="2" id="KW-0812">Transmembrane</keyword>
<dbReference type="AlphaFoldDB" id="A0AA88Y953"/>
<evidence type="ECO:0000256" key="2">
    <source>
        <dbReference type="ARBA" id="ARBA00022692"/>
    </source>
</evidence>
<evidence type="ECO:0000313" key="5">
    <source>
        <dbReference type="EMBL" id="KAK3094644.1"/>
    </source>
</evidence>
<dbReference type="InterPro" id="IPR006043">
    <property type="entry name" value="NCS2"/>
</dbReference>
<evidence type="ECO:0000256" key="4">
    <source>
        <dbReference type="ARBA" id="ARBA00023136"/>
    </source>
</evidence>
<dbReference type="Pfam" id="PF00860">
    <property type="entry name" value="Xan_ur_permease"/>
    <property type="match status" value="1"/>
</dbReference>
<dbReference type="GO" id="GO:0003676">
    <property type="term" value="F:nucleic acid binding"/>
    <property type="evidence" value="ECO:0007669"/>
    <property type="project" value="InterPro"/>
</dbReference>
<sequence>MGTSMEKNDGLDEQNLTEEHHVLLCERKEVQNGSGEKQKILELMEQQDCVTVVQEKESSDVIIEDLTEKKLLYNVVDHPPISLTVISGLQHTLLSLSSSLAVSFLVADVVCAEQNEELKSMILSSNFFMNGLTTIIMNLFGIRLPLYQGSASDYLVPLLAVQVVDKGRCSLPETFEGILLVDYLQKDKQSMEYTMLHFRHSYGKILNLSAAKSSLIKGVLLHQDNTPVHKSVTAMAAIHDCGFNLIGHPPYSPDLAPSDFNLFPKLKAAISGIHTQPDDDVILAVDSFLTSQYKEFF</sequence>
<keyword evidence="6" id="KW-1185">Reference proteome</keyword>
<keyword evidence="4" id="KW-0472">Membrane</keyword>
<dbReference type="GO" id="GO:0016020">
    <property type="term" value="C:membrane"/>
    <property type="evidence" value="ECO:0007669"/>
    <property type="project" value="UniProtKB-SubCell"/>
</dbReference>
<dbReference type="Gene3D" id="3.30.420.10">
    <property type="entry name" value="Ribonuclease H-like superfamily/Ribonuclease H"/>
    <property type="match status" value="1"/>
</dbReference>
<dbReference type="EMBL" id="VSWD01000008">
    <property type="protein sequence ID" value="KAK3094644.1"/>
    <property type="molecule type" value="Genomic_DNA"/>
</dbReference>
<evidence type="ECO:0000313" key="6">
    <source>
        <dbReference type="Proteomes" id="UP001186944"/>
    </source>
</evidence>
<evidence type="ECO:0000256" key="1">
    <source>
        <dbReference type="ARBA" id="ARBA00004141"/>
    </source>
</evidence>
<comment type="subcellular location">
    <subcellularLocation>
        <location evidence="1">Membrane</location>
        <topology evidence="1">Multi-pass membrane protein</topology>
    </subcellularLocation>
</comment>
<accession>A0AA88Y953</accession>
<keyword evidence="3" id="KW-1133">Transmembrane helix</keyword>
<reference evidence="5" key="1">
    <citation type="submission" date="2019-08" db="EMBL/GenBank/DDBJ databases">
        <title>The improved chromosome-level genome for the pearl oyster Pinctada fucata martensii using PacBio sequencing and Hi-C.</title>
        <authorList>
            <person name="Zheng Z."/>
        </authorList>
    </citation>
    <scope>NUCLEOTIDE SEQUENCE</scope>
    <source>
        <strain evidence="5">ZZ-2019</strain>
        <tissue evidence="5">Adductor muscle</tissue>
    </source>
</reference>
<dbReference type="GO" id="GO:0022857">
    <property type="term" value="F:transmembrane transporter activity"/>
    <property type="evidence" value="ECO:0007669"/>
    <property type="project" value="InterPro"/>
</dbReference>
<dbReference type="InterPro" id="IPR052709">
    <property type="entry name" value="Transposase-MT_Hybrid"/>
</dbReference>
<protein>
    <recommendedName>
        <fullName evidence="7">Histone-lysine N-methyltransferase SETMAR</fullName>
    </recommendedName>
</protein>
<dbReference type="Proteomes" id="UP001186944">
    <property type="component" value="Unassembled WGS sequence"/>
</dbReference>
<dbReference type="InterPro" id="IPR036397">
    <property type="entry name" value="RNaseH_sf"/>
</dbReference>
<dbReference type="PANTHER" id="PTHR46060">
    <property type="entry name" value="MARINER MOS1 TRANSPOSASE-LIKE PROTEIN"/>
    <property type="match status" value="1"/>
</dbReference>
<evidence type="ECO:0008006" key="7">
    <source>
        <dbReference type="Google" id="ProtNLM"/>
    </source>
</evidence>